<accession>A0ABV8P3R6</accession>
<comment type="caution">
    <text evidence="3">The sequence shown here is derived from an EMBL/GenBank/DDBJ whole genome shotgun (WGS) entry which is preliminary data.</text>
</comment>
<sequence length="221" mass="24651">MIKKVLIAEDHSMASISIVKIMEDLSIPEILYTYYCDDALMHIRKAIQVEAPFDLLVTDLSFEADHREQHLKNGEQLIASARAIQPSLKVLVFSGEGRPAIIGALYRDLVIDAYVRKGREDSAELNAAMKVIDANKLYMPAEIRRSVNQKNSFEFSTLDVTIVSLLSSGTKQKNIPAFLQANAIKPSGLSSVEKRLSTMREVLGFSNNEQLIAYCKDFGII</sequence>
<evidence type="ECO:0000256" key="1">
    <source>
        <dbReference type="PROSITE-ProRule" id="PRU00169"/>
    </source>
</evidence>
<keyword evidence="1" id="KW-0597">Phosphoprotein</keyword>
<name>A0ABV8P3R6_9SPHI</name>
<feature type="domain" description="Response regulatory" evidence="2">
    <location>
        <begin position="4"/>
        <end position="132"/>
    </location>
</feature>
<organism evidence="3 4">
    <name type="scientific">Pedobacter lithocola</name>
    <dbReference type="NCBI Taxonomy" id="1908239"/>
    <lineage>
        <taxon>Bacteria</taxon>
        <taxon>Pseudomonadati</taxon>
        <taxon>Bacteroidota</taxon>
        <taxon>Sphingobacteriia</taxon>
        <taxon>Sphingobacteriales</taxon>
        <taxon>Sphingobacteriaceae</taxon>
        <taxon>Pedobacter</taxon>
    </lineage>
</organism>
<dbReference type="RefSeq" id="WP_378981190.1">
    <property type="nucleotide sequence ID" value="NZ_JBHSBW010000003.1"/>
</dbReference>
<dbReference type="EMBL" id="JBHSBW010000003">
    <property type="protein sequence ID" value="MFC4209910.1"/>
    <property type="molecule type" value="Genomic_DNA"/>
</dbReference>
<feature type="modified residue" description="4-aspartylphosphate" evidence="1">
    <location>
        <position position="59"/>
    </location>
</feature>
<dbReference type="Proteomes" id="UP001595789">
    <property type="component" value="Unassembled WGS sequence"/>
</dbReference>
<dbReference type="Gene3D" id="3.40.50.2300">
    <property type="match status" value="1"/>
</dbReference>
<evidence type="ECO:0000313" key="3">
    <source>
        <dbReference type="EMBL" id="MFC4209910.1"/>
    </source>
</evidence>
<proteinExistence type="predicted"/>
<dbReference type="InterPro" id="IPR001789">
    <property type="entry name" value="Sig_transdc_resp-reg_receiver"/>
</dbReference>
<evidence type="ECO:0000313" key="4">
    <source>
        <dbReference type="Proteomes" id="UP001595789"/>
    </source>
</evidence>
<dbReference type="SUPFAM" id="SSF52172">
    <property type="entry name" value="CheY-like"/>
    <property type="match status" value="1"/>
</dbReference>
<gene>
    <name evidence="3" type="ORF">ACFOWA_01875</name>
</gene>
<reference evidence="4" key="1">
    <citation type="journal article" date="2019" name="Int. J. Syst. Evol. Microbiol.">
        <title>The Global Catalogue of Microorganisms (GCM) 10K type strain sequencing project: providing services to taxonomists for standard genome sequencing and annotation.</title>
        <authorList>
            <consortium name="The Broad Institute Genomics Platform"/>
            <consortium name="The Broad Institute Genome Sequencing Center for Infectious Disease"/>
            <person name="Wu L."/>
            <person name="Ma J."/>
        </authorList>
    </citation>
    <scope>NUCLEOTIDE SEQUENCE [LARGE SCALE GENOMIC DNA]</scope>
    <source>
        <strain evidence="4">CCM 8691</strain>
    </source>
</reference>
<keyword evidence="4" id="KW-1185">Reference proteome</keyword>
<dbReference type="InterPro" id="IPR011006">
    <property type="entry name" value="CheY-like_superfamily"/>
</dbReference>
<protein>
    <submittedName>
        <fullName evidence="3">Response regulator</fullName>
    </submittedName>
</protein>
<evidence type="ECO:0000259" key="2">
    <source>
        <dbReference type="PROSITE" id="PS50110"/>
    </source>
</evidence>
<dbReference type="PROSITE" id="PS50110">
    <property type="entry name" value="RESPONSE_REGULATORY"/>
    <property type="match status" value="1"/>
</dbReference>